<evidence type="ECO:0000256" key="3">
    <source>
        <dbReference type="ARBA" id="ARBA00022448"/>
    </source>
</evidence>
<proteinExistence type="inferred from homology"/>
<keyword evidence="14" id="KW-1185">Reference proteome</keyword>
<dbReference type="AlphaFoldDB" id="W8X3P5"/>
<keyword evidence="8" id="KW-1133">Transmembrane helix</keyword>
<evidence type="ECO:0000256" key="6">
    <source>
        <dbReference type="ARBA" id="ARBA00022692"/>
    </source>
</evidence>
<evidence type="ECO:0000256" key="5">
    <source>
        <dbReference type="ARBA" id="ARBA00022519"/>
    </source>
</evidence>
<dbReference type="GO" id="GO:0009276">
    <property type="term" value="C:Gram-negative-bacterium-type cell wall"/>
    <property type="evidence" value="ECO:0007669"/>
    <property type="project" value="InterPro"/>
</dbReference>
<accession>W8X3P5</accession>
<evidence type="ECO:0000256" key="2">
    <source>
        <dbReference type="ARBA" id="ARBA00005318"/>
    </source>
</evidence>
<keyword evidence="6" id="KW-0812">Transmembrane</keyword>
<dbReference type="NCBIfam" id="TIGR01709">
    <property type="entry name" value="typeII_sec_gspL"/>
    <property type="match status" value="2"/>
</dbReference>
<keyword evidence="3" id="KW-0813">Transport</keyword>
<dbReference type="GO" id="GO:0015628">
    <property type="term" value="P:protein secretion by the type II secretion system"/>
    <property type="evidence" value="ECO:0007669"/>
    <property type="project" value="InterPro"/>
</dbReference>
<keyword evidence="7" id="KW-0653">Protein transport</keyword>
<dbReference type="InterPro" id="IPR007812">
    <property type="entry name" value="T2SS_protein-GspL"/>
</dbReference>
<evidence type="ECO:0000256" key="8">
    <source>
        <dbReference type="ARBA" id="ARBA00022989"/>
    </source>
</evidence>
<evidence type="ECO:0000313" key="13">
    <source>
        <dbReference type="EMBL" id="CDM24312.1"/>
    </source>
</evidence>
<evidence type="ECO:0000256" key="4">
    <source>
        <dbReference type="ARBA" id="ARBA00022475"/>
    </source>
</evidence>
<evidence type="ECO:0000256" key="9">
    <source>
        <dbReference type="ARBA" id="ARBA00023136"/>
    </source>
</evidence>
<dbReference type="SUPFAM" id="SSF53067">
    <property type="entry name" value="Actin-like ATPase domain"/>
    <property type="match status" value="1"/>
</dbReference>
<evidence type="ECO:0000256" key="10">
    <source>
        <dbReference type="SAM" id="MobiDB-lite"/>
    </source>
</evidence>
<dbReference type="InterPro" id="IPR024230">
    <property type="entry name" value="GspL_cyto_dom"/>
</dbReference>
<evidence type="ECO:0000259" key="11">
    <source>
        <dbReference type="Pfam" id="PF05134"/>
    </source>
</evidence>
<dbReference type="KEGG" id="cdn:BN940_09256"/>
<dbReference type="GO" id="GO:0005886">
    <property type="term" value="C:plasma membrane"/>
    <property type="evidence" value="ECO:0007669"/>
    <property type="project" value="UniProtKB-SubCell"/>
</dbReference>
<feature type="region of interest" description="Disordered" evidence="10">
    <location>
        <begin position="316"/>
        <end position="341"/>
    </location>
</feature>
<protein>
    <submittedName>
        <fullName evidence="13">General secretion pathway protein L</fullName>
    </submittedName>
</protein>
<dbReference type="InterPro" id="IPR043129">
    <property type="entry name" value="ATPase_NBD"/>
</dbReference>
<reference evidence="13 14" key="1">
    <citation type="journal article" date="2014" name="BMC Microbiol.">
        <title>The oxygen-independent metabolism of cyclic monoterpenes in Castellaniella defragrans 65Phen.</title>
        <authorList>
            <person name="Petasch J."/>
            <person name="Disch E.M."/>
            <person name="Markert S."/>
            <person name="Becher D."/>
            <person name="Schweder T."/>
            <person name="Huttel B."/>
            <person name="Reinhardt R."/>
            <person name="Harder J."/>
        </authorList>
    </citation>
    <scope>NUCLEOTIDE SEQUENCE [LARGE SCALE GENOMIC DNA]</scope>
    <source>
        <strain evidence="13">65Phen</strain>
    </source>
</reference>
<dbReference type="EMBL" id="HG916765">
    <property type="protein sequence ID" value="CDM24312.1"/>
    <property type="molecule type" value="Genomic_DNA"/>
</dbReference>
<gene>
    <name evidence="13" type="ORF">BN940_09256</name>
</gene>
<feature type="domain" description="GspL cytoplasmic actin-ATPase-like" evidence="11">
    <location>
        <begin position="32"/>
        <end position="141"/>
    </location>
</feature>
<dbReference type="eggNOG" id="ENOG503418G">
    <property type="taxonomic scope" value="Bacteria"/>
</dbReference>
<evidence type="ECO:0000256" key="1">
    <source>
        <dbReference type="ARBA" id="ARBA00004377"/>
    </source>
</evidence>
<dbReference type="STRING" id="1437824.BN940_09256"/>
<dbReference type="GO" id="GO:0015627">
    <property type="term" value="C:type II protein secretion system complex"/>
    <property type="evidence" value="ECO:0007669"/>
    <property type="project" value="InterPro"/>
</dbReference>
<dbReference type="InterPro" id="IPR025691">
    <property type="entry name" value="GspL_pp_dom"/>
</dbReference>
<evidence type="ECO:0000313" key="14">
    <source>
        <dbReference type="Proteomes" id="UP000019805"/>
    </source>
</evidence>
<dbReference type="Pfam" id="PF12693">
    <property type="entry name" value="GspL_C"/>
    <property type="match status" value="1"/>
</dbReference>
<dbReference type="Gene3D" id="3.30.420.380">
    <property type="match status" value="1"/>
</dbReference>
<dbReference type="HOGENOM" id="CLU_059927_0_0_4"/>
<organism evidence="13 14">
    <name type="scientific">Castellaniella defragrans (strain DSM 12143 / CCUG 39792 / 65Phen)</name>
    <name type="common">Alcaligenes defragrans</name>
    <dbReference type="NCBI Taxonomy" id="1437824"/>
    <lineage>
        <taxon>Bacteria</taxon>
        <taxon>Pseudomonadati</taxon>
        <taxon>Pseudomonadota</taxon>
        <taxon>Betaproteobacteria</taxon>
        <taxon>Burkholderiales</taxon>
        <taxon>Alcaligenaceae</taxon>
        <taxon>Castellaniella</taxon>
    </lineage>
</organism>
<feature type="domain" description="GspL periplasmic" evidence="12">
    <location>
        <begin position="178"/>
        <end position="289"/>
    </location>
</feature>
<evidence type="ECO:0000256" key="7">
    <source>
        <dbReference type="ARBA" id="ARBA00022927"/>
    </source>
</evidence>
<keyword evidence="4" id="KW-1003">Cell membrane</keyword>
<sequence>MRLLLPPLSELTPATPLAFALVGRDGRLLRSGALDLRSLAAVAGAGPVHAIVRDEDAVVARITVPPVPARRLGDAVRGSVEPMVLSDLDRLRVAHGPRQPDGAVAVAWTAREPLERAWSLLTSAGLRVESLVPHALALPADDPHPGRVLELPAGPRWLAPLPAWSFVDRELRAAGGAGRWRRPLAWAAAAGAVWILGLNAYAARQGRELEDLRESMRRTVQQAYPRIPVVIDPLRQARQQRDALRLAGGGEAADDFIPLALAAAEVLDFAQGHVLGLRYADGRLTLTLAEGYRPPADEAALARTAAERGIRLARDETRPHVWHAGRPDASEGTRRPAGEAG</sequence>
<name>W8X3P5_CASD6</name>
<comment type="similarity">
    <text evidence="2">Belongs to the GSP L family.</text>
</comment>
<dbReference type="Pfam" id="PF05134">
    <property type="entry name" value="T2SSL"/>
    <property type="match status" value="1"/>
</dbReference>
<dbReference type="Proteomes" id="UP000019805">
    <property type="component" value="Chromosome"/>
</dbReference>
<evidence type="ECO:0000259" key="12">
    <source>
        <dbReference type="Pfam" id="PF12693"/>
    </source>
</evidence>
<comment type="subcellular location">
    <subcellularLocation>
        <location evidence="1">Cell inner membrane</location>
        <topology evidence="1">Single-pass membrane protein</topology>
    </subcellularLocation>
</comment>
<keyword evidence="9" id="KW-0472">Membrane</keyword>
<keyword evidence="5" id="KW-0997">Cell inner membrane</keyword>